<gene>
    <name evidence="3" type="primary">LOC121140805</name>
</gene>
<name>A0ABM2XJN0_MESAU</name>
<organism evidence="2 3">
    <name type="scientific">Mesocricetus auratus</name>
    <name type="common">Golden hamster</name>
    <dbReference type="NCBI Taxonomy" id="10036"/>
    <lineage>
        <taxon>Eukaryota</taxon>
        <taxon>Metazoa</taxon>
        <taxon>Chordata</taxon>
        <taxon>Craniata</taxon>
        <taxon>Vertebrata</taxon>
        <taxon>Euteleostomi</taxon>
        <taxon>Mammalia</taxon>
        <taxon>Eutheria</taxon>
        <taxon>Euarchontoglires</taxon>
        <taxon>Glires</taxon>
        <taxon>Rodentia</taxon>
        <taxon>Myomorpha</taxon>
        <taxon>Muroidea</taxon>
        <taxon>Cricetidae</taxon>
        <taxon>Cricetinae</taxon>
        <taxon>Mesocricetus</taxon>
    </lineage>
</organism>
<proteinExistence type="predicted"/>
<feature type="region of interest" description="Disordered" evidence="1">
    <location>
        <begin position="1"/>
        <end position="105"/>
    </location>
</feature>
<evidence type="ECO:0000313" key="2">
    <source>
        <dbReference type="Proteomes" id="UP000886700"/>
    </source>
</evidence>
<dbReference type="RefSeq" id="XP_040602960.1">
    <property type="nucleotide sequence ID" value="XM_040747026.1"/>
</dbReference>
<reference evidence="3" key="1">
    <citation type="submission" date="2025-08" db="UniProtKB">
        <authorList>
            <consortium name="RefSeq"/>
        </authorList>
    </citation>
    <scope>IDENTIFICATION</scope>
    <source>
        <tissue evidence="3">Liver</tissue>
    </source>
</reference>
<evidence type="ECO:0000256" key="1">
    <source>
        <dbReference type="SAM" id="MobiDB-lite"/>
    </source>
</evidence>
<dbReference type="Proteomes" id="UP000886700">
    <property type="component" value="Unplaced"/>
</dbReference>
<keyword evidence="2" id="KW-1185">Reference proteome</keyword>
<accession>A0ABM2XJN0</accession>
<protein>
    <submittedName>
        <fullName evidence="3">Homeobox protein Hox-C13-like</fullName>
    </submittedName>
</protein>
<feature type="compositionally biased region" description="Basic and acidic residues" evidence="1">
    <location>
        <begin position="94"/>
        <end position="105"/>
    </location>
</feature>
<dbReference type="GeneID" id="121140805"/>
<feature type="compositionally biased region" description="Gly residues" evidence="1">
    <location>
        <begin position="1"/>
        <end position="24"/>
    </location>
</feature>
<sequence>MVARPQGGGREGGGLRGRGRGGQQAGRAGPPPRRLLNTEGTQGESLTGRHLALLPTPAELRPLSPESPAPRASLVYAPPPRPNHHAAVGGEQEPDSKVHQYSRTE</sequence>
<evidence type="ECO:0000313" key="3">
    <source>
        <dbReference type="RefSeq" id="XP_040602960.1"/>
    </source>
</evidence>